<evidence type="ECO:0000259" key="1">
    <source>
        <dbReference type="Pfam" id="PF03358"/>
    </source>
</evidence>
<feature type="domain" description="NADPH-dependent FMN reductase-like" evidence="1">
    <location>
        <begin position="3"/>
        <end position="152"/>
    </location>
</feature>
<reference evidence="2" key="1">
    <citation type="submission" date="2020-01" db="EMBL/GenBank/DDBJ databases">
        <authorList>
            <consortium name="DOE Joint Genome Institute"/>
            <person name="Haridas S."/>
            <person name="Albert R."/>
            <person name="Binder M."/>
            <person name="Bloem J."/>
            <person name="Labutti K."/>
            <person name="Salamov A."/>
            <person name="Andreopoulos B."/>
            <person name="Baker S.E."/>
            <person name="Barry K."/>
            <person name="Bills G."/>
            <person name="Bluhm B.H."/>
            <person name="Cannon C."/>
            <person name="Castanera R."/>
            <person name="Culley D.E."/>
            <person name="Daum C."/>
            <person name="Ezra D."/>
            <person name="Gonzalez J.B."/>
            <person name="Henrissat B."/>
            <person name="Kuo A."/>
            <person name="Liang C."/>
            <person name="Lipzen A."/>
            <person name="Lutzoni F."/>
            <person name="Magnuson J."/>
            <person name="Mondo S."/>
            <person name="Nolan M."/>
            <person name="Ohm R."/>
            <person name="Pangilinan J."/>
            <person name="Park H.-J."/>
            <person name="Ramirez L."/>
            <person name="Alfaro M."/>
            <person name="Sun H."/>
            <person name="Tritt A."/>
            <person name="Yoshinaga Y."/>
            <person name="Zwiers L.-H."/>
            <person name="Turgeon B.G."/>
            <person name="Goodwin S.B."/>
            <person name="Spatafora J.W."/>
            <person name="Crous P.W."/>
            <person name="Grigoriev I.V."/>
        </authorList>
    </citation>
    <scope>NUCLEOTIDE SEQUENCE</scope>
    <source>
        <strain evidence="2">P77</strain>
    </source>
</reference>
<dbReference type="PANTHER" id="PTHR30543">
    <property type="entry name" value="CHROMATE REDUCTASE"/>
    <property type="match status" value="1"/>
</dbReference>
<dbReference type="GO" id="GO:0010181">
    <property type="term" value="F:FMN binding"/>
    <property type="evidence" value="ECO:0007669"/>
    <property type="project" value="TreeGrafter"/>
</dbReference>
<dbReference type="PANTHER" id="PTHR30543:SF21">
    <property type="entry name" value="NAD(P)H-DEPENDENT FMN REDUCTASE LOT6"/>
    <property type="match status" value="1"/>
</dbReference>
<accession>A0A6A5KWC2</accession>
<dbReference type="InterPro" id="IPR050712">
    <property type="entry name" value="NAD(P)H-dep_reductase"/>
</dbReference>
<dbReference type="EMBL" id="ML975245">
    <property type="protein sequence ID" value="KAF1839326.1"/>
    <property type="molecule type" value="Genomic_DNA"/>
</dbReference>
<protein>
    <submittedName>
        <fullName evidence="2">Putative NAD(P)H-dependent FMN reductase LOT6</fullName>
    </submittedName>
</protein>
<dbReference type="Gene3D" id="3.40.50.360">
    <property type="match status" value="1"/>
</dbReference>
<dbReference type="AlphaFoldDB" id="A0A6A5KWC2"/>
<evidence type="ECO:0000313" key="3">
    <source>
        <dbReference type="Proteomes" id="UP000800040"/>
    </source>
</evidence>
<dbReference type="Pfam" id="PF03358">
    <property type="entry name" value="FMN_red"/>
    <property type="match status" value="1"/>
</dbReference>
<dbReference type="GO" id="GO:0005829">
    <property type="term" value="C:cytosol"/>
    <property type="evidence" value="ECO:0007669"/>
    <property type="project" value="TreeGrafter"/>
</dbReference>
<dbReference type="InterPro" id="IPR005025">
    <property type="entry name" value="FMN_Rdtase-like_dom"/>
</dbReference>
<dbReference type="Proteomes" id="UP000800040">
    <property type="component" value="Unassembled WGS sequence"/>
</dbReference>
<name>A0A6A5KWC2_9PLEO</name>
<dbReference type="OrthoDB" id="68575at2759"/>
<dbReference type="InterPro" id="IPR029039">
    <property type="entry name" value="Flavoprotein-like_sf"/>
</dbReference>
<dbReference type="SUPFAM" id="SSF52218">
    <property type="entry name" value="Flavoproteins"/>
    <property type="match status" value="1"/>
</dbReference>
<sequence length="198" mass="21936">MSKIALITGSTRNPRVGTDVADWVFEVIKSRPEDKLQVQPLSIADFNLPIYDEPVMPAMVPAMQQFTKEHSKKWSEAIISFQGYVFVIPEYNGSMSGATKNAIDYLYNEWPGKPVAIISYGTQGGERANKHLSESLELVMKMKVAPTKVKLPFAPGNDVMTAINDGKLGDDTRKAWTEAGAKDQILKAFGEVKDILEQ</sequence>
<evidence type="ECO:0000313" key="2">
    <source>
        <dbReference type="EMBL" id="KAF1839326.1"/>
    </source>
</evidence>
<keyword evidence="3" id="KW-1185">Reference proteome</keyword>
<organism evidence="2 3">
    <name type="scientific">Decorospora gaudefroyi</name>
    <dbReference type="NCBI Taxonomy" id="184978"/>
    <lineage>
        <taxon>Eukaryota</taxon>
        <taxon>Fungi</taxon>
        <taxon>Dikarya</taxon>
        <taxon>Ascomycota</taxon>
        <taxon>Pezizomycotina</taxon>
        <taxon>Dothideomycetes</taxon>
        <taxon>Pleosporomycetidae</taxon>
        <taxon>Pleosporales</taxon>
        <taxon>Pleosporineae</taxon>
        <taxon>Pleosporaceae</taxon>
        <taxon>Decorospora</taxon>
    </lineage>
</organism>
<proteinExistence type="predicted"/>
<dbReference type="GO" id="GO:0016491">
    <property type="term" value="F:oxidoreductase activity"/>
    <property type="evidence" value="ECO:0007669"/>
    <property type="project" value="InterPro"/>
</dbReference>
<gene>
    <name evidence="2" type="ORF">BDW02DRAFT_563867</name>
</gene>